<evidence type="ECO:0000313" key="1">
    <source>
        <dbReference type="EMBL" id="MBW0469991.1"/>
    </source>
</evidence>
<dbReference type="EMBL" id="AVOT02002328">
    <property type="protein sequence ID" value="MBW0469991.1"/>
    <property type="molecule type" value="Genomic_DNA"/>
</dbReference>
<name>A0A9Q3GJQ4_9BASI</name>
<dbReference type="Proteomes" id="UP000765509">
    <property type="component" value="Unassembled WGS sequence"/>
</dbReference>
<reference evidence="1" key="1">
    <citation type="submission" date="2021-03" db="EMBL/GenBank/DDBJ databases">
        <title>Draft genome sequence of rust myrtle Austropuccinia psidii MF-1, a brazilian biotype.</title>
        <authorList>
            <person name="Quecine M.C."/>
            <person name="Pachon D.M.R."/>
            <person name="Bonatelli M.L."/>
            <person name="Correr F.H."/>
            <person name="Franceschini L.M."/>
            <person name="Leite T.F."/>
            <person name="Margarido G.R.A."/>
            <person name="Almeida C.A."/>
            <person name="Ferrarezi J.A."/>
            <person name="Labate C.A."/>
        </authorList>
    </citation>
    <scope>NUCLEOTIDE SEQUENCE</scope>
    <source>
        <strain evidence="1">MF-1</strain>
    </source>
</reference>
<gene>
    <name evidence="1" type="ORF">O181_009706</name>
</gene>
<proteinExistence type="predicted"/>
<comment type="caution">
    <text evidence="1">The sequence shown here is derived from an EMBL/GenBank/DDBJ whole genome shotgun (WGS) entry which is preliminary data.</text>
</comment>
<keyword evidence="2" id="KW-1185">Reference proteome</keyword>
<dbReference type="AlphaFoldDB" id="A0A9Q3GJQ4"/>
<evidence type="ECO:0000313" key="2">
    <source>
        <dbReference type="Proteomes" id="UP000765509"/>
    </source>
</evidence>
<sequence length="129" mass="15289">MTTLTTYTEQRQSTLTRRVNISSQIPTPFHQEIPRNPTPKVKIRAKEYKLWFDGKDVERFLKKVDNIAEIEGESRRDLARQIAFWTKDEEIGSHIEGMPGYGTADWDQLKVDMKRRWGTVSPERRYRFS</sequence>
<organism evidence="1 2">
    <name type="scientific">Austropuccinia psidii MF-1</name>
    <dbReference type="NCBI Taxonomy" id="1389203"/>
    <lineage>
        <taxon>Eukaryota</taxon>
        <taxon>Fungi</taxon>
        <taxon>Dikarya</taxon>
        <taxon>Basidiomycota</taxon>
        <taxon>Pucciniomycotina</taxon>
        <taxon>Pucciniomycetes</taxon>
        <taxon>Pucciniales</taxon>
        <taxon>Sphaerophragmiaceae</taxon>
        <taxon>Austropuccinia</taxon>
    </lineage>
</organism>
<dbReference type="OrthoDB" id="2152029at2759"/>
<accession>A0A9Q3GJQ4</accession>
<protein>
    <submittedName>
        <fullName evidence="1">Uncharacterized protein</fullName>
    </submittedName>
</protein>